<dbReference type="EMBL" id="ONZP01000068">
    <property type="protein sequence ID" value="SPJ72532.1"/>
    <property type="molecule type" value="Genomic_DNA"/>
</dbReference>
<keyword evidence="2" id="KW-1185">Reference proteome</keyword>
<dbReference type="AlphaFoldDB" id="A0AAE8M1R3"/>
<protein>
    <submittedName>
        <fullName evidence="1">Uncharacterized protein</fullName>
    </submittedName>
</protein>
<accession>A0AAE8M1R3</accession>
<evidence type="ECO:0000313" key="1">
    <source>
        <dbReference type="EMBL" id="SPJ72532.1"/>
    </source>
</evidence>
<proteinExistence type="predicted"/>
<name>A0AAE8M1R3_9HYPO</name>
<organism evidence="1 2">
    <name type="scientific">Fusarium torulosum</name>
    <dbReference type="NCBI Taxonomy" id="33205"/>
    <lineage>
        <taxon>Eukaryota</taxon>
        <taxon>Fungi</taxon>
        <taxon>Dikarya</taxon>
        <taxon>Ascomycota</taxon>
        <taxon>Pezizomycotina</taxon>
        <taxon>Sordariomycetes</taxon>
        <taxon>Hypocreomycetidae</taxon>
        <taxon>Hypocreales</taxon>
        <taxon>Nectriaceae</taxon>
        <taxon>Fusarium</taxon>
    </lineage>
</organism>
<reference evidence="1" key="1">
    <citation type="submission" date="2018-03" db="EMBL/GenBank/DDBJ databases">
        <authorList>
            <person name="Guldener U."/>
        </authorList>
    </citation>
    <scope>NUCLEOTIDE SEQUENCE</scope>
</reference>
<evidence type="ECO:0000313" key="2">
    <source>
        <dbReference type="Proteomes" id="UP001187734"/>
    </source>
</evidence>
<comment type="caution">
    <text evidence="1">The sequence shown here is derived from an EMBL/GenBank/DDBJ whole genome shotgun (WGS) entry which is preliminary data.</text>
</comment>
<gene>
    <name evidence="1" type="ORF">FTOL_02261</name>
</gene>
<sequence length="111" mass="12167">MPKMEDRNCNNSSILAIRPYCMIKFQVSVIPRSLSDIQYFSSYLVTKSEPPQWPLHASCLGIGSSTRTQGLDWSHYAALECLNSTKAHPSRLPGLAQCSAARLPADGRVAG</sequence>
<dbReference type="Proteomes" id="UP001187734">
    <property type="component" value="Unassembled WGS sequence"/>
</dbReference>